<evidence type="ECO:0000313" key="1">
    <source>
        <dbReference type="EMBL" id="QWK90614.1"/>
    </source>
</evidence>
<dbReference type="KEGG" id="gfu:KM031_01470"/>
<evidence type="ECO:0000313" key="2">
    <source>
        <dbReference type="Proteomes" id="UP000679352"/>
    </source>
</evidence>
<dbReference type="EMBL" id="CP076361">
    <property type="protein sequence ID" value="QWK90614.1"/>
    <property type="molecule type" value="Genomic_DNA"/>
</dbReference>
<gene>
    <name evidence="1" type="ORF">KM031_01470</name>
</gene>
<dbReference type="Proteomes" id="UP000679352">
    <property type="component" value="Chromosome"/>
</dbReference>
<dbReference type="AlphaFoldDB" id="A0A975P6L7"/>
<name>A0A975P6L7_9RHOB</name>
<protein>
    <submittedName>
        <fullName evidence="1">Uncharacterized protein</fullName>
    </submittedName>
</protein>
<organism evidence="1 2">
    <name type="scientific">Gemmobacter fulvus</name>
    <dbReference type="NCBI Taxonomy" id="2840474"/>
    <lineage>
        <taxon>Bacteria</taxon>
        <taxon>Pseudomonadati</taxon>
        <taxon>Pseudomonadota</taxon>
        <taxon>Alphaproteobacteria</taxon>
        <taxon>Rhodobacterales</taxon>
        <taxon>Paracoccaceae</taxon>
        <taxon>Gemmobacter</taxon>
    </lineage>
</organism>
<sequence>MTPQLVWLLLAGLALVVAIAVEAWLRRGRSGASSAQRFAANLGKPADLGTEALDTAQFHSDMARNAPFAQTADFRARPDALQTDLRPVKDDTSYATRFHAAFGKKKDD</sequence>
<reference evidence="1" key="1">
    <citation type="submission" date="2021-06" db="EMBL/GenBank/DDBJ databases">
        <title>Direct submission.</title>
        <authorList>
            <person name="Lee C.-S."/>
            <person name="Jin L."/>
        </authorList>
    </citation>
    <scope>NUCLEOTIDE SEQUENCE</scope>
    <source>
        <strain evidence="1">Con5</strain>
    </source>
</reference>
<accession>A0A975P6L7</accession>
<dbReference type="RefSeq" id="WP_215504138.1">
    <property type="nucleotide sequence ID" value="NZ_CP076361.1"/>
</dbReference>
<keyword evidence="2" id="KW-1185">Reference proteome</keyword>
<proteinExistence type="predicted"/>